<dbReference type="GO" id="GO:1990112">
    <property type="term" value="C:RQC complex"/>
    <property type="evidence" value="ECO:0007669"/>
    <property type="project" value="TreeGrafter"/>
</dbReference>
<dbReference type="GO" id="GO:0000049">
    <property type="term" value="F:tRNA binding"/>
    <property type="evidence" value="ECO:0007669"/>
    <property type="project" value="TreeGrafter"/>
</dbReference>
<dbReference type="FunFam" id="2.30.310.10:FF:000003">
    <property type="entry name" value="Zinc knuckle domain containing protein"/>
    <property type="match status" value="1"/>
</dbReference>
<proteinExistence type="predicted"/>
<feature type="compositionally biased region" description="Polar residues" evidence="3">
    <location>
        <begin position="608"/>
        <end position="637"/>
    </location>
</feature>
<dbReference type="VEuPathDB" id="PiroplasmaDB:BEWA_012830"/>
<dbReference type="InterPro" id="IPR051608">
    <property type="entry name" value="RQC_Subunit_NEMF"/>
</dbReference>
<accession>L1LBS5</accession>
<evidence type="ECO:0000313" key="4">
    <source>
        <dbReference type="EMBL" id="EKX72724.1"/>
    </source>
</evidence>
<dbReference type="KEGG" id="beq:BEWA_012830"/>
<sequence length="1178" mass="131570">MARERLNAIDVGVVVANLKRLALNYSLVNIYDITNRIFVLKFSKNEEKVYVLIEIGCRIHTTQFLRSSDSLPSNFNVKLRKHLRSRKLRNVAQMSQDRVIDFTFSSEEYAHHLIVQLFLPGNIYLTDANYKVLTVLSGEKDGTCTCGSGIQNLKVKKETDIDGVTNFTKYIHKLRNSGGRTFTLNRTLEGGGKIGVTTESDTKIQNVTEVAVYYWDGVPTNPILLGIKQKDQDPKYYGKLAANKTWGHDQVDSLSEQQALDHQNCQHNNAIPIELTKPESLQPFHLGNSKSTCLNSTSITQPKQPDIPPGVQRDYKVYSYKVDNKMISRFSYKNQPTKIHPYKEYGPTLNIYYWRYGLDKVLLVEVITTDPNNGTTYYKNTGDDKWSTSIKRDSRFRLSDEELEQKLDYLVCSNYDVVTIDLTKSYSETHKNGRRIYVEKIQIKNESISIVYYKHSNIGGYPLSGIKYYNEDIVEKSLSNIRRITAKSELTFPLPMNGIRAVYVFYCEKKNPLLIYIDGGTDGITGWYQRKSSNDNGDEEWTHVYSGFNIRPEELGRNNDCEKYKELISVLTAAGCSICPIPSAGTHSLDLTTGDVPEGGKQVAPEPSQVQRTVDQPPGTQCSSPDQGATAVSASTSKPEDALSGGNRVQVSATSLSGTEAKAEKREVSSQGSPTNHTPYIITSSVLGGSGGLTGGIYYANGDPLTAPTINAGVKIQVTGPHTEHIIYRKYTHKAVGGSRIRPLSTKVNGTNIPFESPVYGTGYNEAYVYFWEWDKTFSNPLLVQLGSRNTYYISNDRKKWSKWDKEDIDENDLKEKLDRENCEKNKAHIIKISEKSSRGYNCLSCDIQQVTVSNYDATDYSYYRHYLSDGYISRFEDDGAEQTLINFPKGASQVNVYWYPKDGGESRPLLIYLPYSSRWFKRDSLGGSTWTSVSTGSPSGYNDESGILKLLKDILPTVTVNVGDTKVGGDGQSTTYDDTSGGSQETISLRREDVKVEESTGYTSFAHSVQDKDYFILGGVKYGEGTTFSEISSNFILKTVTAYYSGTDFKPENLILVELEKRNGPDSYVYYSRDDEGSSWTLLRDQTGKLDGTRLTTQLNQLKEKSKRQDEEETTPSGVGAGPGSVTDSIQKFFQKALTFIKSHHGEISGGVFGTGIGGSALGFGGYKLFISLIARL</sequence>
<keyword evidence="5" id="KW-1185">Reference proteome</keyword>
<dbReference type="EMBL" id="ACOU01000004">
    <property type="protein sequence ID" value="EKX72724.1"/>
    <property type="molecule type" value="Genomic_DNA"/>
</dbReference>
<dbReference type="AlphaFoldDB" id="L1LBS5"/>
<dbReference type="PANTHER" id="PTHR15239:SF6">
    <property type="entry name" value="RIBOSOME QUALITY CONTROL COMPLEX SUBUNIT NEMF"/>
    <property type="match status" value="1"/>
</dbReference>
<feature type="compositionally biased region" description="Polar residues" evidence="3">
    <location>
        <begin position="973"/>
        <end position="987"/>
    </location>
</feature>
<dbReference type="Gene3D" id="2.30.310.10">
    <property type="entry name" value="ibrinogen binding protein from staphylococcus aureus domain"/>
    <property type="match status" value="1"/>
</dbReference>
<dbReference type="STRING" id="1537102.L1LBS5"/>
<evidence type="ECO:0000256" key="1">
    <source>
        <dbReference type="ARBA" id="ARBA00023054"/>
    </source>
</evidence>
<feature type="region of interest" description="Disordered" evidence="3">
    <location>
        <begin position="590"/>
        <end position="677"/>
    </location>
</feature>
<dbReference type="GO" id="GO:1990116">
    <property type="term" value="P:ribosome-associated ubiquitin-dependent protein catabolic process"/>
    <property type="evidence" value="ECO:0007669"/>
    <property type="project" value="TreeGrafter"/>
</dbReference>
<dbReference type="OrthoDB" id="207084at2759"/>
<dbReference type="PANTHER" id="PTHR15239">
    <property type="entry name" value="NUCLEAR EXPORT MEDIATOR FACTOR NEMF"/>
    <property type="match status" value="1"/>
</dbReference>
<feature type="region of interest" description="Disordered" evidence="3">
    <location>
        <begin position="1103"/>
        <end position="1126"/>
    </location>
</feature>
<gene>
    <name evidence="4" type="ORF">BEWA_012830</name>
</gene>
<feature type="compositionally biased region" description="Polar residues" evidence="3">
    <location>
        <begin position="647"/>
        <end position="658"/>
    </location>
</feature>
<dbReference type="RefSeq" id="XP_004832176.1">
    <property type="nucleotide sequence ID" value="XM_004832119.1"/>
</dbReference>
<keyword evidence="1" id="KW-0175">Coiled coil</keyword>
<comment type="caution">
    <text evidence="4">The sequence shown here is derived from an EMBL/GenBank/DDBJ whole genome shotgun (WGS) entry which is preliminary data.</text>
</comment>
<dbReference type="GeneID" id="15804359"/>
<protein>
    <recommendedName>
        <fullName evidence="2">Ribosome quality control complex subunit 2</fullName>
    </recommendedName>
</protein>
<dbReference type="GO" id="GO:0043023">
    <property type="term" value="F:ribosomal large subunit binding"/>
    <property type="evidence" value="ECO:0007669"/>
    <property type="project" value="TreeGrafter"/>
</dbReference>
<reference evidence="4 5" key="1">
    <citation type="journal article" date="2012" name="BMC Genomics">
        <title>Comparative genomic analysis and phylogenetic position of Theileria equi.</title>
        <authorList>
            <person name="Kappmeyer L.S."/>
            <person name="Thiagarajan M."/>
            <person name="Herndon D.R."/>
            <person name="Ramsay J.D."/>
            <person name="Caler E."/>
            <person name="Djikeng A."/>
            <person name="Gillespie J.J."/>
            <person name="Lau A.O."/>
            <person name="Roalson E.H."/>
            <person name="Silva J.C."/>
            <person name="Silva M.G."/>
            <person name="Suarez C.E."/>
            <person name="Ueti M.W."/>
            <person name="Nene V.M."/>
            <person name="Mealey R.H."/>
            <person name="Knowles D.P."/>
            <person name="Brayton K.A."/>
        </authorList>
    </citation>
    <scope>NUCLEOTIDE SEQUENCE [LARGE SCALE GENOMIC DNA]</scope>
    <source>
        <strain evidence="4 5">WA</strain>
    </source>
</reference>
<dbReference type="Proteomes" id="UP000031512">
    <property type="component" value="Unassembled WGS sequence"/>
</dbReference>
<dbReference type="GO" id="GO:0072344">
    <property type="term" value="P:rescue of stalled ribosome"/>
    <property type="evidence" value="ECO:0007669"/>
    <property type="project" value="TreeGrafter"/>
</dbReference>
<organism evidence="4 5">
    <name type="scientific">Theileria equi strain WA</name>
    <dbReference type="NCBI Taxonomy" id="1537102"/>
    <lineage>
        <taxon>Eukaryota</taxon>
        <taxon>Sar</taxon>
        <taxon>Alveolata</taxon>
        <taxon>Apicomplexa</taxon>
        <taxon>Aconoidasida</taxon>
        <taxon>Piroplasmida</taxon>
        <taxon>Theileriidae</taxon>
        <taxon>Theileria</taxon>
    </lineage>
</organism>
<dbReference type="eggNOG" id="KOG2030">
    <property type="taxonomic scope" value="Eukaryota"/>
</dbReference>
<evidence type="ECO:0000256" key="2">
    <source>
        <dbReference type="ARBA" id="ARBA00070414"/>
    </source>
</evidence>
<dbReference type="GO" id="GO:0005737">
    <property type="term" value="C:cytoplasm"/>
    <property type="evidence" value="ECO:0007669"/>
    <property type="project" value="UniProtKB-ARBA"/>
</dbReference>
<dbReference type="Pfam" id="PF05833">
    <property type="entry name" value="NFACT_N"/>
    <property type="match status" value="1"/>
</dbReference>
<evidence type="ECO:0000313" key="5">
    <source>
        <dbReference type="Proteomes" id="UP000031512"/>
    </source>
</evidence>
<evidence type="ECO:0000256" key="3">
    <source>
        <dbReference type="SAM" id="MobiDB-lite"/>
    </source>
</evidence>
<name>L1LBS5_THEEQ</name>
<feature type="region of interest" description="Disordered" evidence="3">
    <location>
        <begin position="967"/>
        <end position="987"/>
    </location>
</feature>